<feature type="domain" description="WAP" evidence="8">
    <location>
        <begin position="422"/>
        <end position="469"/>
    </location>
</feature>
<dbReference type="PRINTS" id="PR00759">
    <property type="entry name" value="BASICPTASE"/>
</dbReference>
<evidence type="ECO:0000259" key="8">
    <source>
        <dbReference type="PROSITE" id="PS51390"/>
    </source>
</evidence>
<proteinExistence type="predicted"/>
<comment type="subcellular location">
    <subcellularLocation>
        <location evidence="1">Secreted</location>
    </subcellularLocation>
</comment>
<dbReference type="Pfam" id="PF00095">
    <property type="entry name" value="WAP"/>
    <property type="match status" value="5"/>
</dbReference>
<evidence type="ECO:0000259" key="7">
    <source>
        <dbReference type="PROSITE" id="PS50279"/>
    </source>
</evidence>
<evidence type="ECO:0000313" key="9">
    <source>
        <dbReference type="EMBL" id="KAK1337700.1"/>
    </source>
</evidence>
<gene>
    <name evidence="9" type="ORF">QTO34_002333</name>
</gene>
<keyword evidence="4" id="KW-0732">Signal</keyword>
<keyword evidence="3" id="KW-0646">Protease inhibitor</keyword>
<evidence type="ECO:0000256" key="2">
    <source>
        <dbReference type="ARBA" id="ARBA00022525"/>
    </source>
</evidence>
<dbReference type="EMBL" id="JAULJE010000011">
    <property type="protein sequence ID" value="KAK1337700.1"/>
    <property type="molecule type" value="Genomic_DNA"/>
</dbReference>
<name>A0AA40HVK2_CNENI</name>
<comment type="caution">
    <text evidence="9">The sequence shown here is derived from an EMBL/GenBank/DDBJ whole genome shotgun (WGS) entry which is preliminary data.</text>
</comment>
<dbReference type="InterPro" id="IPR036880">
    <property type="entry name" value="Kunitz_BPTI_sf"/>
</dbReference>
<dbReference type="Pfam" id="PF00014">
    <property type="entry name" value="Kunitz_BPTI"/>
    <property type="match status" value="3"/>
</dbReference>
<dbReference type="InterPro" id="IPR036645">
    <property type="entry name" value="Elafin-like_sf"/>
</dbReference>
<reference evidence="9" key="1">
    <citation type="submission" date="2023-06" db="EMBL/GenBank/DDBJ databases">
        <title>Reference genome for the Northern bat (Eptesicus nilssonii), a most northern bat species.</title>
        <authorList>
            <person name="Laine V.N."/>
            <person name="Pulliainen A.T."/>
            <person name="Lilley T.M."/>
        </authorList>
    </citation>
    <scope>NUCLEOTIDE SEQUENCE</scope>
    <source>
        <strain evidence="9">BLF_Eptnil</strain>
        <tissue evidence="9">Kidney</tissue>
    </source>
</reference>
<evidence type="ECO:0000256" key="5">
    <source>
        <dbReference type="ARBA" id="ARBA00022900"/>
    </source>
</evidence>
<dbReference type="PROSITE" id="PS51390">
    <property type="entry name" value="WAP"/>
    <property type="match status" value="3"/>
</dbReference>
<dbReference type="GO" id="GO:0005576">
    <property type="term" value="C:extracellular region"/>
    <property type="evidence" value="ECO:0007669"/>
    <property type="project" value="UniProtKB-SubCell"/>
</dbReference>
<dbReference type="CDD" id="cd00109">
    <property type="entry name" value="Kunitz-type"/>
    <property type="match status" value="1"/>
</dbReference>
<dbReference type="SUPFAM" id="SSF57256">
    <property type="entry name" value="Elafin-like"/>
    <property type="match status" value="5"/>
</dbReference>
<evidence type="ECO:0000256" key="3">
    <source>
        <dbReference type="ARBA" id="ARBA00022690"/>
    </source>
</evidence>
<keyword evidence="6" id="KW-1015">Disulfide bond</keyword>
<dbReference type="PANTHER" id="PTHR47769:SF1">
    <property type="entry name" value="WAP FOUR-DISULFIDE CORE DOMAIN PROTEIN 8"/>
    <property type="match status" value="1"/>
</dbReference>
<dbReference type="FunFam" id="4.10.410.10:FF:000015">
    <property type="entry name" value="WAP four-disulfide core domain 6A"/>
    <property type="match status" value="2"/>
</dbReference>
<keyword evidence="10" id="KW-1185">Reference proteome</keyword>
<evidence type="ECO:0000313" key="10">
    <source>
        <dbReference type="Proteomes" id="UP001177744"/>
    </source>
</evidence>
<accession>A0AA40HVK2</accession>
<dbReference type="PANTHER" id="PTHR47769">
    <property type="entry name" value="WAP FOUR-DISULFIDE CORE DOMAIN PROTEIN 8"/>
    <property type="match status" value="1"/>
</dbReference>
<keyword evidence="5" id="KW-0722">Serine protease inhibitor</keyword>
<dbReference type="AlphaFoldDB" id="A0AA40HVK2"/>
<dbReference type="PROSITE" id="PS00280">
    <property type="entry name" value="BPTI_KUNITZ_1"/>
    <property type="match status" value="3"/>
</dbReference>
<evidence type="ECO:0000256" key="4">
    <source>
        <dbReference type="ARBA" id="ARBA00022729"/>
    </source>
</evidence>
<sequence length="712" mass="80134">MEEHADNQVPTAACSPGSGPVYTWWPVSLHSRADSPSSCTTAHPGPVPITGCHCHEPLVRPSSHCSVHQLPGPLQLPISPQLALAFAPCSGPHHCTCLQLASPTTLVPTVTCKHITTLATTTASLGSGGAAEDPNSLCSHCSLSQSNITPLWTRPPPRHTATISTRSRALLLLLSLSLELTLQRRAKESEKPGMCPSERLKCQTKILNLCEEDYGCDEHLKCCQFACGKRCMDPYEGSGFHNEGREPCMLSLDSGNCMRFNRRWYYDLKHFLCKPFKYGGCDGNTNNFLSKEDCMKACSLTVKTGQCPLFPSKDRMQCSTSCKSDHDCALNEKCCESMCGFVCSVAWTVKTGSCPQKPPTCLKIDKPKCQRDEDCQLGEKCCSRCGLKRTGQLFFRMVSSVLLRILVVSILLENVQGFSLTDLLSPRRCPRIREKCEFKERDECSKNKTCPDKKKCCVFNCGKKCLDLQQDICSLPKNPGPCMAFFRRWWYDKKNDTCSIFIYGGCQGNNNNFQTKDLCQNMCSKKRESQGPRYPILTRATWEVWVLANMCPKIKVHCDMKETNQCLKNIQCPEKMKCCNFNCARKCLNLKQDICSLPKRVGPCLAFFPRWWYDKETQACSKFIYGGCLGNNNNFQTESICKTICKKKKANRVTIRITHRVSPQKIANFQWKGALVEPNSTVVLQLINFWMCAVSLRRLQRQCEQLSEERCM</sequence>
<evidence type="ECO:0000256" key="6">
    <source>
        <dbReference type="ARBA" id="ARBA00023157"/>
    </source>
</evidence>
<dbReference type="FunFam" id="4.10.75.10:FF:000004">
    <property type="entry name" value="WAP four-disulfide core domain 6A"/>
    <property type="match status" value="1"/>
</dbReference>
<dbReference type="FunFam" id="4.10.410.10:FF:000020">
    <property type="entry name" value="Collagen, type VI, alpha 3"/>
    <property type="match status" value="1"/>
</dbReference>
<evidence type="ECO:0008006" key="11">
    <source>
        <dbReference type="Google" id="ProtNLM"/>
    </source>
</evidence>
<dbReference type="SUPFAM" id="SSF57362">
    <property type="entry name" value="BPTI-like"/>
    <property type="match status" value="3"/>
</dbReference>
<dbReference type="CDD" id="cd22611">
    <property type="entry name" value="Kunitz_eppin"/>
    <property type="match status" value="2"/>
</dbReference>
<evidence type="ECO:0000256" key="1">
    <source>
        <dbReference type="ARBA" id="ARBA00004613"/>
    </source>
</evidence>
<dbReference type="PROSITE" id="PS50279">
    <property type="entry name" value="BPTI_KUNITZ_2"/>
    <property type="match status" value="3"/>
</dbReference>
<dbReference type="InterPro" id="IPR008197">
    <property type="entry name" value="WAP_dom"/>
</dbReference>
<dbReference type="SMART" id="SM00217">
    <property type="entry name" value="WAP"/>
    <property type="match status" value="4"/>
</dbReference>
<keyword evidence="2" id="KW-0964">Secreted</keyword>
<dbReference type="Proteomes" id="UP001177744">
    <property type="component" value="Unassembled WGS sequence"/>
</dbReference>
<dbReference type="InterPro" id="IPR002223">
    <property type="entry name" value="Kunitz_BPTI"/>
</dbReference>
<dbReference type="Gene3D" id="4.10.75.10">
    <property type="entry name" value="Elafin-like"/>
    <property type="match status" value="4"/>
</dbReference>
<feature type="domain" description="BPTI/Kunitz inhibitor" evidence="7">
    <location>
        <begin position="595"/>
        <end position="645"/>
    </location>
</feature>
<feature type="domain" description="WAP" evidence="8">
    <location>
        <begin position="188"/>
        <end position="235"/>
    </location>
</feature>
<protein>
    <recommendedName>
        <fullName evidence="11">WAP four-disulfide core domain protein 8</fullName>
    </recommendedName>
</protein>
<dbReference type="Gene3D" id="4.10.410.10">
    <property type="entry name" value="Pancreatic trypsin inhibitor Kunitz domain"/>
    <property type="match status" value="3"/>
</dbReference>
<organism evidence="9 10">
    <name type="scientific">Cnephaeus nilssonii</name>
    <name type="common">Northern bat</name>
    <name type="synonym">Eptesicus nilssonii</name>
    <dbReference type="NCBI Taxonomy" id="3371016"/>
    <lineage>
        <taxon>Eukaryota</taxon>
        <taxon>Metazoa</taxon>
        <taxon>Chordata</taxon>
        <taxon>Craniata</taxon>
        <taxon>Vertebrata</taxon>
        <taxon>Euteleostomi</taxon>
        <taxon>Mammalia</taxon>
        <taxon>Eutheria</taxon>
        <taxon>Laurasiatheria</taxon>
        <taxon>Chiroptera</taxon>
        <taxon>Yangochiroptera</taxon>
        <taxon>Vespertilionidae</taxon>
        <taxon>Cnephaeus</taxon>
    </lineage>
</organism>
<feature type="domain" description="BPTI/Kunitz inhibitor" evidence="7">
    <location>
        <begin position="248"/>
        <end position="298"/>
    </location>
</feature>
<dbReference type="SMART" id="SM00131">
    <property type="entry name" value="KU"/>
    <property type="match status" value="3"/>
</dbReference>
<feature type="domain" description="BPTI/Kunitz inhibitor" evidence="7">
    <location>
        <begin position="473"/>
        <end position="523"/>
    </location>
</feature>
<feature type="domain" description="WAP" evidence="8">
    <location>
        <begin position="300"/>
        <end position="347"/>
    </location>
</feature>
<dbReference type="GO" id="GO:0004867">
    <property type="term" value="F:serine-type endopeptidase inhibitor activity"/>
    <property type="evidence" value="ECO:0007669"/>
    <property type="project" value="UniProtKB-KW"/>
</dbReference>
<dbReference type="InterPro" id="IPR020901">
    <property type="entry name" value="Prtase_inh_Kunz-CS"/>
</dbReference>